<evidence type="ECO:0000313" key="2">
    <source>
        <dbReference type="Proteomes" id="UP000184694"/>
    </source>
</evidence>
<evidence type="ECO:0008006" key="3">
    <source>
        <dbReference type="Google" id="ProtNLM"/>
    </source>
</evidence>
<dbReference type="PROSITE" id="PS51257">
    <property type="entry name" value="PROKAR_LIPOPROTEIN"/>
    <property type="match status" value="1"/>
</dbReference>
<sequence length="40" mass="4508">MFKLYIYTAILSIILTGMSTGCTVKAKGNYTIEHTIQRVK</sequence>
<organism evidence="1 2">
    <name type="scientific">Halodesulfovibrio marinisediminis DSM 17456</name>
    <dbReference type="NCBI Taxonomy" id="1121457"/>
    <lineage>
        <taxon>Bacteria</taxon>
        <taxon>Pseudomonadati</taxon>
        <taxon>Thermodesulfobacteriota</taxon>
        <taxon>Desulfovibrionia</taxon>
        <taxon>Desulfovibrionales</taxon>
        <taxon>Desulfovibrionaceae</taxon>
        <taxon>Halodesulfovibrio</taxon>
    </lineage>
</organism>
<dbReference type="EMBL" id="FSRG01000004">
    <property type="protein sequence ID" value="SIN99355.1"/>
    <property type="molecule type" value="Genomic_DNA"/>
</dbReference>
<protein>
    <recommendedName>
        <fullName evidence="3">Lipoprotein</fullName>
    </recommendedName>
</protein>
<name>A0A1N6FVN1_9BACT</name>
<dbReference type="Proteomes" id="UP000184694">
    <property type="component" value="Unassembled WGS sequence"/>
</dbReference>
<reference evidence="2" key="1">
    <citation type="submission" date="2016-11" db="EMBL/GenBank/DDBJ databases">
        <authorList>
            <person name="Varghese N."/>
            <person name="Submissions S."/>
        </authorList>
    </citation>
    <scope>NUCLEOTIDE SEQUENCE [LARGE SCALE GENOMIC DNA]</scope>
    <source>
        <strain evidence="2">DSM 17456</strain>
    </source>
</reference>
<accession>A0A1N6FVN1</accession>
<evidence type="ECO:0000313" key="1">
    <source>
        <dbReference type="EMBL" id="SIN99355.1"/>
    </source>
</evidence>
<keyword evidence="2" id="KW-1185">Reference proteome</keyword>
<dbReference type="AlphaFoldDB" id="A0A1N6FVN1"/>
<proteinExistence type="predicted"/>
<dbReference type="STRING" id="1121457.SAMN02745161_1540"/>
<dbReference type="RefSeq" id="WP_281248139.1">
    <property type="nucleotide sequence ID" value="NZ_FSRG01000004.1"/>
</dbReference>
<gene>
    <name evidence="1" type="ORF">SAMN02745161_1540</name>
</gene>